<dbReference type="InterPro" id="IPR003594">
    <property type="entry name" value="HATPase_dom"/>
</dbReference>
<evidence type="ECO:0000259" key="6">
    <source>
        <dbReference type="PROSITE" id="PS50110"/>
    </source>
</evidence>
<protein>
    <recommendedName>
        <fullName evidence="2">histidine kinase</fullName>
        <ecNumber evidence="2">2.7.13.3</ecNumber>
    </recommendedName>
</protein>
<dbReference type="SMART" id="SM00091">
    <property type="entry name" value="PAS"/>
    <property type="match status" value="1"/>
</dbReference>
<dbReference type="SUPFAM" id="SSF55874">
    <property type="entry name" value="ATPase domain of HSP90 chaperone/DNA topoisomerase II/histidine kinase"/>
    <property type="match status" value="1"/>
</dbReference>
<evidence type="ECO:0000256" key="1">
    <source>
        <dbReference type="ARBA" id="ARBA00000085"/>
    </source>
</evidence>
<dbReference type="Proteomes" id="UP000277294">
    <property type="component" value="Unassembled WGS sequence"/>
</dbReference>
<dbReference type="SUPFAM" id="SSF47384">
    <property type="entry name" value="Homodimeric domain of signal transducing histidine kinase"/>
    <property type="match status" value="1"/>
</dbReference>
<dbReference type="SMART" id="SM00387">
    <property type="entry name" value="HATPase_c"/>
    <property type="match status" value="1"/>
</dbReference>
<dbReference type="PROSITE" id="PS50109">
    <property type="entry name" value="HIS_KIN"/>
    <property type="match status" value="1"/>
</dbReference>
<dbReference type="SMART" id="SM00448">
    <property type="entry name" value="REC"/>
    <property type="match status" value="1"/>
</dbReference>
<dbReference type="CDD" id="cd00130">
    <property type="entry name" value="PAS"/>
    <property type="match status" value="1"/>
</dbReference>
<dbReference type="InterPro" id="IPR011006">
    <property type="entry name" value="CheY-like_superfamily"/>
</dbReference>
<dbReference type="AlphaFoldDB" id="A0A3P4AXJ3"/>
<dbReference type="PANTHER" id="PTHR43547">
    <property type="entry name" value="TWO-COMPONENT HISTIDINE KINASE"/>
    <property type="match status" value="1"/>
</dbReference>
<evidence type="ECO:0000256" key="3">
    <source>
        <dbReference type="ARBA" id="ARBA00022553"/>
    </source>
</evidence>
<keyword evidence="9" id="KW-0808">Transferase</keyword>
<dbReference type="InterPro" id="IPR036890">
    <property type="entry name" value="HATPase_C_sf"/>
</dbReference>
<reference evidence="9 10" key="1">
    <citation type="submission" date="2018-10" db="EMBL/GenBank/DDBJ databases">
        <authorList>
            <person name="Criscuolo A."/>
        </authorList>
    </citation>
    <scope>NUCLEOTIDE SEQUENCE [LARGE SCALE GENOMIC DNA]</scope>
    <source>
        <strain evidence="9">DnA1</strain>
    </source>
</reference>
<dbReference type="EC" id="2.7.13.3" evidence="2"/>
<dbReference type="InterPro" id="IPR003661">
    <property type="entry name" value="HisK_dim/P_dom"/>
</dbReference>
<dbReference type="CDD" id="cd17580">
    <property type="entry name" value="REC_2_DhkD-like"/>
    <property type="match status" value="1"/>
</dbReference>
<dbReference type="Pfam" id="PF02518">
    <property type="entry name" value="HATPase_c"/>
    <property type="match status" value="1"/>
</dbReference>
<accession>A0A3P4AXJ3</accession>
<dbReference type="CDD" id="cd00082">
    <property type="entry name" value="HisKA"/>
    <property type="match status" value="1"/>
</dbReference>
<dbReference type="PROSITE" id="PS50112">
    <property type="entry name" value="PAS"/>
    <property type="match status" value="1"/>
</dbReference>
<dbReference type="PRINTS" id="PR00344">
    <property type="entry name" value="BCTRLSENSOR"/>
</dbReference>
<dbReference type="PROSITE" id="PS50113">
    <property type="entry name" value="PAC"/>
    <property type="match status" value="1"/>
</dbReference>
<gene>
    <name evidence="9" type="primary">luxQ_3</name>
    <name evidence="9" type="ORF">PIGHUM_00160</name>
</gene>
<dbReference type="Pfam" id="PF00512">
    <property type="entry name" value="HisKA"/>
    <property type="match status" value="1"/>
</dbReference>
<proteinExistence type="predicted"/>
<dbReference type="Pfam" id="PF00072">
    <property type="entry name" value="Response_reg"/>
    <property type="match status" value="1"/>
</dbReference>
<evidence type="ECO:0000259" key="7">
    <source>
        <dbReference type="PROSITE" id="PS50112"/>
    </source>
</evidence>
<dbReference type="SMART" id="SM00388">
    <property type="entry name" value="HisKA"/>
    <property type="match status" value="1"/>
</dbReference>
<dbReference type="Gene3D" id="1.10.287.130">
    <property type="match status" value="1"/>
</dbReference>
<dbReference type="PROSITE" id="PS50110">
    <property type="entry name" value="RESPONSE_REGULATORY"/>
    <property type="match status" value="1"/>
</dbReference>
<dbReference type="PANTHER" id="PTHR43547:SF2">
    <property type="entry name" value="HYBRID SIGNAL TRANSDUCTION HISTIDINE KINASE C"/>
    <property type="match status" value="1"/>
</dbReference>
<dbReference type="InterPro" id="IPR005467">
    <property type="entry name" value="His_kinase_dom"/>
</dbReference>
<evidence type="ECO:0000256" key="4">
    <source>
        <dbReference type="PROSITE-ProRule" id="PRU00169"/>
    </source>
</evidence>
<dbReference type="EMBL" id="UWPJ01000005">
    <property type="protein sequence ID" value="VCU68110.1"/>
    <property type="molecule type" value="Genomic_DNA"/>
</dbReference>
<dbReference type="InterPro" id="IPR004358">
    <property type="entry name" value="Sig_transdc_His_kin-like_C"/>
</dbReference>
<dbReference type="SUPFAM" id="SSF52172">
    <property type="entry name" value="CheY-like"/>
    <property type="match status" value="1"/>
</dbReference>
<dbReference type="Pfam" id="PF13426">
    <property type="entry name" value="PAS_9"/>
    <property type="match status" value="1"/>
</dbReference>
<feature type="domain" description="PAC" evidence="8">
    <location>
        <begin position="97"/>
        <end position="149"/>
    </location>
</feature>
<comment type="catalytic activity">
    <reaction evidence="1">
        <text>ATP + protein L-histidine = ADP + protein N-phospho-L-histidine.</text>
        <dbReference type="EC" id="2.7.13.3"/>
    </reaction>
</comment>
<name>A0A3P4AXJ3_9BURK</name>
<feature type="domain" description="Response regulatory" evidence="6">
    <location>
        <begin position="397"/>
        <end position="513"/>
    </location>
</feature>
<dbReference type="SUPFAM" id="SSF55785">
    <property type="entry name" value="PYP-like sensor domain (PAS domain)"/>
    <property type="match status" value="1"/>
</dbReference>
<dbReference type="InterPro" id="IPR001789">
    <property type="entry name" value="Sig_transdc_resp-reg_receiver"/>
</dbReference>
<feature type="domain" description="PAS" evidence="7">
    <location>
        <begin position="38"/>
        <end position="77"/>
    </location>
</feature>
<dbReference type="InterPro" id="IPR000014">
    <property type="entry name" value="PAS"/>
</dbReference>
<evidence type="ECO:0000313" key="10">
    <source>
        <dbReference type="Proteomes" id="UP000277294"/>
    </source>
</evidence>
<dbReference type="NCBIfam" id="TIGR00229">
    <property type="entry name" value="sensory_box"/>
    <property type="match status" value="1"/>
</dbReference>
<keyword evidence="9" id="KW-0418">Kinase</keyword>
<sequence length="529" mass="57726">MDVRKRVEEPDAGAPSAPGAAPTIDFRLLVNSIEDYAIFMLDPGGYVTTWNAGARKIKGYAPDEILGRHFSVFYPEDAIARNWPQQELEQAAARGRLEDEGWRVRKDGSTFWANVVITALYDDAGVLQGYAKVTRDMSERKRLEELELTNRRMSEFLATLGHELRNPLAPVRNAIGILRLQPAPTPIVAHCRDMIDRQVGHLARLVDDLLDIGRITSGKIELRLETVDLRDAIERSIEGVRFHTDARGQRLVAHMGTAPTHVRGDLTRLVQVVQNVLHNASKFSSAGSLIHVTLVQRRRSAVITVRDQGRGIPAHALETIFQPFTQESPQLNPTESGLGIGLTLCRSLVRMHGGAISAASGGPGLGSTFTIHLPLAEPERLSAPSAPTAAVQRIPLRVLVLDDNRDSADSLAMLLEIQGHDARPLYDAEAALQLAPEFLPQLVFIDLAMPVMDGFAALRAFKALPQLAGTMFVALTGYGQQDDRARTAEAGFDRHLVKPLDISLLDEMLDAAAAQPCQESARHAGAAPG</sequence>
<evidence type="ECO:0000256" key="2">
    <source>
        <dbReference type="ARBA" id="ARBA00012438"/>
    </source>
</evidence>
<dbReference type="Gene3D" id="3.40.50.2300">
    <property type="match status" value="1"/>
</dbReference>
<organism evidence="9 10">
    <name type="scientific">Pigmentiphaga humi</name>
    <dbReference type="NCBI Taxonomy" id="2478468"/>
    <lineage>
        <taxon>Bacteria</taxon>
        <taxon>Pseudomonadati</taxon>
        <taxon>Pseudomonadota</taxon>
        <taxon>Betaproteobacteria</taxon>
        <taxon>Burkholderiales</taxon>
        <taxon>Alcaligenaceae</taxon>
        <taxon>Pigmentiphaga</taxon>
    </lineage>
</organism>
<keyword evidence="10" id="KW-1185">Reference proteome</keyword>
<evidence type="ECO:0000313" key="9">
    <source>
        <dbReference type="EMBL" id="VCU68110.1"/>
    </source>
</evidence>
<feature type="domain" description="Histidine kinase" evidence="5">
    <location>
        <begin position="159"/>
        <end position="377"/>
    </location>
</feature>
<dbReference type="InterPro" id="IPR035965">
    <property type="entry name" value="PAS-like_dom_sf"/>
</dbReference>
<evidence type="ECO:0000259" key="8">
    <source>
        <dbReference type="PROSITE" id="PS50113"/>
    </source>
</evidence>
<keyword evidence="3 4" id="KW-0597">Phosphoprotein</keyword>
<dbReference type="InterPro" id="IPR000700">
    <property type="entry name" value="PAS-assoc_C"/>
</dbReference>
<dbReference type="InterPro" id="IPR036097">
    <property type="entry name" value="HisK_dim/P_sf"/>
</dbReference>
<dbReference type="Gene3D" id="3.30.565.10">
    <property type="entry name" value="Histidine kinase-like ATPase, C-terminal domain"/>
    <property type="match status" value="1"/>
</dbReference>
<feature type="modified residue" description="4-aspartylphosphate" evidence="4">
    <location>
        <position position="446"/>
    </location>
</feature>
<dbReference type="RefSeq" id="WP_124077349.1">
    <property type="nucleotide sequence ID" value="NZ_UWPJ01000005.1"/>
</dbReference>
<dbReference type="Gene3D" id="3.30.450.20">
    <property type="entry name" value="PAS domain"/>
    <property type="match status" value="1"/>
</dbReference>
<evidence type="ECO:0000259" key="5">
    <source>
        <dbReference type="PROSITE" id="PS50109"/>
    </source>
</evidence>
<dbReference type="GO" id="GO:0000155">
    <property type="term" value="F:phosphorelay sensor kinase activity"/>
    <property type="evidence" value="ECO:0007669"/>
    <property type="project" value="InterPro"/>
</dbReference>
<dbReference type="OrthoDB" id="9146564at2"/>